<evidence type="ECO:0000313" key="4">
    <source>
        <dbReference type="Proteomes" id="UP000261600"/>
    </source>
</evidence>
<feature type="compositionally biased region" description="Basic and acidic residues" evidence="1">
    <location>
        <begin position="870"/>
        <end position="892"/>
    </location>
</feature>
<feature type="region of interest" description="Disordered" evidence="1">
    <location>
        <begin position="570"/>
        <end position="823"/>
    </location>
</feature>
<keyword evidence="4" id="KW-1185">Reference proteome</keyword>
<protein>
    <recommendedName>
        <fullName evidence="5">Calmodulin regulated spectrin-associated protein family, member 3</fullName>
    </recommendedName>
</protein>
<dbReference type="Pfam" id="PF17095">
    <property type="entry name" value="CAMSAP_CC1"/>
    <property type="match status" value="1"/>
</dbReference>
<dbReference type="InterPro" id="IPR032940">
    <property type="entry name" value="CAMSAP"/>
</dbReference>
<feature type="compositionally biased region" description="Pro residues" evidence="1">
    <location>
        <begin position="609"/>
        <end position="623"/>
    </location>
</feature>
<dbReference type="GO" id="GO:0007026">
    <property type="term" value="P:negative regulation of microtubule depolymerization"/>
    <property type="evidence" value="ECO:0007669"/>
    <property type="project" value="TreeGrafter"/>
</dbReference>
<keyword evidence="2" id="KW-0812">Transmembrane</keyword>
<name>A0A3Q3IDV8_MONAL</name>
<dbReference type="GO" id="GO:0030507">
    <property type="term" value="F:spectrin binding"/>
    <property type="evidence" value="ECO:0007669"/>
    <property type="project" value="InterPro"/>
</dbReference>
<dbReference type="GO" id="GO:0031175">
    <property type="term" value="P:neuron projection development"/>
    <property type="evidence" value="ECO:0007669"/>
    <property type="project" value="InterPro"/>
</dbReference>
<feature type="region of interest" description="Disordered" evidence="1">
    <location>
        <begin position="461"/>
        <end position="550"/>
    </location>
</feature>
<feature type="compositionally biased region" description="Polar residues" evidence="1">
    <location>
        <begin position="578"/>
        <end position="599"/>
    </location>
</feature>
<evidence type="ECO:0000256" key="1">
    <source>
        <dbReference type="SAM" id="MobiDB-lite"/>
    </source>
</evidence>
<feature type="compositionally biased region" description="Low complexity" evidence="1">
    <location>
        <begin position="813"/>
        <end position="823"/>
    </location>
</feature>
<dbReference type="GO" id="GO:0051011">
    <property type="term" value="F:microtubule minus-end binding"/>
    <property type="evidence" value="ECO:0007669"/>
    <property type="project" value="TreeGrafter"/>
</dbReference>
<dbReference type="GO" id="GO:0005516">
    <property type="term" value="F:calmodulin binding"/>
    <property type="evidence" value="ECO:0007669"/>
    <property type="project" value="InterPro"/>
</dbReference>
<feature type="compositionally biased region" description="Basic and acidic residues" evidence="1">
    <location>
        <begin position="537"/>
        <end position="548"/>
    </location>
</feature>
<dbReference type="Ensembl" id="ENSMALT00000001097.1">
    <property type="protein sequence ID" value="ENSMALP00000001054.1"/>
    <property type="gene ID" value="ENSMALG00000000825.1"/>
</dbReference>
<accession>A0A3Q3IDV8</accession>
<feature type="compositionally biased region" description="Polar residues" evidence="1">
    <location>
        <begin position="357"/>
        <end position="374"/>
    </location>
</feature>
<keyword evidence="2" id="KW-1133">Transmembrane helix</keyword>
<feature type="compositionally biased region" description="Basic and acidic residues" evidence="1">
    <location>
        <begin position="307"/>
        <end position="338"/>
    </location>
</feature>
<dbReference type="GO" id="GO:0031122">
    <property type="term" value="P:cytoplasmic microtubule organization"/>
    <property type="evidence" value="ECO:0007669"/>
    <property type="project" value="TreeGrafter"/>
</dbReference>
<feature type="region of interest" description="Disordered" evidence="1">
    <location>
        <begin position="235"/>
        <end position="438"/>
    </location>
</feature>
<organism evidence="3 4">
    <name type="scientific">Monopterus albus</name>
    <name type="common">Swamp eel</name>
    <dbReference type="NCBI Taxonomy" id="43700"/>
    <lineage>
        <taxon>Eukaryota</taxon>
        <taxon>Metazoa</taxon>
        <taxon>Chordata</taxon>
        <taxon>Craniata</taxon>
        <taxon>Vertebrata</taxon>
        <taxon>Euteleostomi</taxon>
        <taxon>Actinopterygii</taxon>
        <taxon>Neopterygii</taxon>
        <taxon>Teleostei</taxon>
        <taxon>Neoteleostei</taxon>
        <taxon>Acanthomorphata</taxon>
        <taxon>Anabantaria</taxon>
        <taxon>Synbranchiformes</taxon>
        <taxon>Synbranchidae</taxon>
        <taxon>Monopterus</taxon>
    </lineage>
</organism>
<feature type="region of interest" description="Disordered" evidence="1">
    <location>
        <begin position="854"/>
        <end position="940"/>
    </location>
</feature>
<sequence length="965" mass="103922">MSQGYWTAQVLSAGTATVVLRPLSSNSPLCPSPPQCHQVRNRAQTCFLKRNRTLRLSKPFFFFNLSLQKKVGPRNKSGRYTNVPRVNVVLHSYFILIFFNLLTLASVVSAFPCVWHGNPSICPSYYHHPPLCSRPLSAVAFSIPFGLDSDVDIVMGNPIDSVFRSVSSESLTTGIPAVISSATSAGMTRVPYSPPEDISHLVSASAPSQRSSWGPYAHPTSLGELPAIEEALQVVHTPSSKDRKKGRLPEKGTRGVLSGRPEPRLCPEGAPAGFFLHAPEENSPQLSSSAPCRSGIVCRPVGGEVGDTEKQGGGERRERSGRTSDMSRDDDSVLRDGSVDSSEASDDTPRNAPGNIRPSNGHQGNHSTSNSPRMTSFAERRDNRRRNPAALVEESASAPTTPGTPHAPSTPSGGPSCQGSPGTRGPEPGSEAWELGARLEEKRKSIEAQKRRIEAIFAKHRQRLGKTALLQLKREQGEGGGEGAEEDNLTLDERLTRMEEQLKEEEEKEEKEEDKEKGTSSASNPPRLEKQVTFSIESKKEAADEKPGDAVLVGYNEVVQKLSEALQSLQKDMHKLTEQQQQLMSNQRPRNTPKTTPKSTPRGNTKTPPRTPPRTPTKTPPRTPTKTPTNTKSISKAWLIPAGPSLSPASSPSRRSQVLPSSTSPKTILSSSCPAPRTKIHSSSTPRSPKHHLRPQHQPHPRPSELKFPPLNRILTPTQTVDTLPHLRRVSPSKCQVQTTTSFRIGGPRTPQESPQLTPQPQPDESTSDTGSSETPTQFSLELEQEDVEAVGGLPALTQSRQNCSGAAGGSSSGAPSECSFESEALSLSAAYSTGGEGGRGGGAGKNCSLIEVSLSSLGGPDGGSDEPTDEGHEFSSDSMSDHTESAAEPVRRHATQLLDPTEQLNLATETKDLPEQHTESKGEQTETSEPRGEQNELGTRGGIGFFFKVKACRETGVEAGVCFA</sequence>
<dbReference type="InterPro" id="IPR031372">
    <property type="entry name" value="CAMSAP_CC1"/>
</dbReference>
<feature type="compositionally biased region" description="Basic residues" evidence="1">
    <location>
        <begin position="688"/>
        <end position="700"/>
    </location>
</feature>
<dbReference type="PANTHER" id="PTHR21595">
    <property type="entry name" value="PATRONIN"/>
    <property type="match status" value="1"/>
</dbReference>
<dbReference type="Proteomes" id="UP000261600">
    <property type="component" value="Unplaced"/>
</dbReference>
<dbReference type="PANTHER" id="PTHR21595:SF2">
    <property type="entry name" value="CALMODULIN-REGULATED SPECTRIN-ASSOCIATED PROTEIN 3"/>
    <property type="match status" value="1"/>
</dbReference>
<dbReference type="GO" id="GO:0036449">
    <property type="term" value="C:microtubule minus-end"/>
    <property type="evidence" value="ECO:0007669"/>
    <property type="project" value="TreeGrafter"/>
</dbReference>
<keyword evidence="2" id="KW-0472">Membrane</keyword>
<feature type="compositionally biased region" description="Basic and acidic residues" evidence="1">
    <location>
        <begin position="910"/>
        <end position="935"/>
    </location>
</feature>
<feature type="transmembrane region" description="Helical" evidence="2">
    <location>
        <begin position="88"/>
        <end position="111"/>
    </location>
</feature>
<feature type="compositionally biased region" description="Low complexity" evidence="1">
    <location>
        <begin position="641"/>
        <end position="672"/>
    </location>
</feature>
<evidence type="ECO:0000313" key="3">
    <source>
        <dbReference type="Ensembl" id="ENSMALP00000001054.1"/>
    </source>
</evidence>
<feature type="compositionally biased region" description="Polar residues" evidence="1">
    <location>
        <begin position="733"/>
        <end position="743"/>
    </location>
</feature>
<proteinExistence type="predicted"/>
<feature type="compositionally biased region" description="Acidic residues" evidence="1">
    <location>
        <begin position="502"/>
        <end position="513"/>
    </location>
</feature>
<evidence type="ECO:0008006" key="5">
    <source>
        <dbReference type="Google" id="ProtNLM"/>
    </source>
</evidence>
<feature type="compositionally biased region" description="Basic and acidic residues" evidence="1">
    <location>
        <begin position="491"/>
        <end position="501"/>
    </location>
</feature>
<dbReference type="STRING" id="43700.ENSMALP00000001054"/>
<dbReference type="AlphaFoldDB" id="A0A3Q3IDV8"/>
<feature type="compositionally biased region" description="Polar residues" evidence="1">
    <location>
        <begin position="282"/>
        <end position="291"/>
    </location>
</feature>
<evidence type="ECO:0000256" key="2">
    <source>
        <dbReference type="SAM" id="Phobius"/>
    </source>
</evidence>
<feature type="compositionally biased region" description="Low complexity" evidence="1">
    <location>
        <begin position="409"/>
        <end position="421"/>
    </location>
</feature>
<reference evidence="3" key="1">
    <citation type="submission" date="2025-08" db="UniProtKB">
        <authorList>
            <consortium name="Ensembl"/>
        </authorList>
    </citation>
    <scope>IDENTIFICATION</scope>
</reference>
<feature type="compositionally biased region" description="Low complexity" evidence="1">
    <location>
        <begin position="763"/>
        <end position="777"/>
    </location>
</feature>
<reference evidence="3" key="2">
    <citation type="submission" date="2025-09" db="UniProtKB">
        <authorList>
            <consortium name="Ensembl"/>
        </authorList>
    </citation>
    <scope>IDENTIFICATION</scope>
</reference>